<dbReference type="RefSeq" id="WP_052705497.1">
    <property type="nucleotide sequence ID" value="NZ_CP063051.1"/>
</dbReference>
<organism evidence="1">
    <name type="scientific">Vibrio coralliilyticus</name>
    <dbReference type="NCBI Taxonomy" id="190893"/>
    <lineage>
        <taxon>Bacteria</taxon>
        <taxon>Pseudomonadati</taxon>
        <taxon>Pseudomonadota</taxon>
        <taxon>Gammaproteobacteria</taxon>
        <taxon>Vibrionales</taxon>
        <taxon>Vibrionaceae</taxon>
        <taxon>Vibrio</taxon>
    </lineage>
</organism>
<gene>
    <name evidence="1" type="ORF">TW71_07130</name>
</gene>
<reference evidence="1" key="1">
    <citation type="journal article" date="2015" name="BMC Genomics">
        <title>Genome mining reveals unlocked bioactive potential of marine Gram-negative bacteria.</title>
        <authorList>
            <person name="Machado H."/>
            <person name="Sonnenschein E.C."/>
            <person name="Melchiorsen J."/>
            <person name="Gram L."/>
        </authorList>
    </citation>
    <scope>NUCLEOTIDE SEQUENCE</scope>
    <source>
        <strain evidence="1">S2052</strain>
    </source>
</reference>
<dbReference type="EMBL" id="JXXR01000005">
    <property type="protein sequence ID" value="KJY75816.1"/>
    <property type="molecule type" value="Genomic_DNA"/>
</dbReference>
<protein>
    <submittedName>
        <fullName evidence="1">Uncharacterized protein</fullName>
    </submittedName>
</protein>
<name>A0A837G947_9VIBR</name>
<proteinExistence type="predicted"/>
<evidence type="ECO:0000313" key="1">
    <source>
        <dbReference type="EMBL" id="KJY75816.1"/>
    </source>
</evidence>
<accession>A0A837G947</accession>
<sequence length="113" mass="12149">MKKILLLTAILFSTPSIANIGCIGTVKNILQYADGSINVHTAYRNDYTVMCNIEKHWKGVSPEACQGMLSVLLTAQSTGKSIATYYSGDQYTCSNLPHYGSAPGPIYVGIVGE</sequence>
<dbReference type="AlphaFoldDB" id="A0A837G947"/>
<comment type="caution">
    <text evidence="1">The sequence shown here is derived from an EMBL/GenBank/DDBJ whole genome shotgun (WGS) entry which is preliminary data.</text>
</comment>